<dbReference type="Gene3D" id="3.30.10.20">
    <property type="match status" value="1"/>
</dbReference>
<feature type="compositionally biased region" description="Pro residues" evidence="1">
    <location>
        <begin position="1"/>
        <end position="10"/>
    </location>
</feature>
<evidence type="ECO:0000259" key="2">
    <source>
        <dbReference type="PROSITE" id="PS51178"/>
    </source>
</evidence>
<sequence>MSNPYEPPHYSPLERLQTHPGPPTTYDHPPPPPKQRKRRTLPLILGTVLALAGGYIAFNGTTSDKQPAAAPTAAQSTEPISSDEPTPPSETTTPTITFEVEGSSGAVRAQTITRTIGSDLKQETAVPLPYSVTVNVEDLTDPVSLSVDNADDTGKIICRIKVNGRTIREDISTEKFDQCHAQASSADQPPPATTDPAEAQPATQTQEPQTTTQANLPSVVGMNLQQAQDTMQAAGFYLLRDRDATGQNRFQVNDRNWIVTRQEPPAEQTVPISTVVTLWAKKIGE</sequence>
<dbReference type="Proteomes" id="UP000334990">
    <property type="component" value="Unassembled WGS sequence"/>
</dbReference>
<accession>A0A5M3W827</accession>
<feature type="domain" description="PASTA" evidence="2">
    <location>
        <begin position="210"/>
        <end position="282"/>
    </location>
</feature>
<dbReference type="InterPro" id="IPR005543">
    <property type="entry name" value="PASTA_dom"/>
</dbReference>
<feature type="compositionally biased region" description="Low complexity" evidence="1">
    <location>
        <begin position="194"/>
        <end position="211"/>
    </location>
</feature>
<proteinExistence type="predicted"/>
<name>A0A5M3W827_9ACTN</name>
<dbReference type="InterPro" id="IPR038468">
    <property type="entry name" value="MmpS_C"/>
</dbReference>
<dbReference type="AlphaFoldDB" id="A0A5M3W827"/>
<dbReference type="PROSITE" id="PS51178">
    <property type="entry name" value="PASTA"/>
    <property type="match status" value="1"/>
</dbReference>
<keyword evidence="4" id="KW-1185">Reference proteome</keyword>
<comment type="caution">
    <text evidence="3">The sequence shown here is derived from an EMBL/GenBank/DDBJ whole genome shotgun (WGS) entry which is preliminary data.</text>
</comment>
<evidence type="ECO:0000256" key="1">
    <source>
        <dbReference type="SAM" id="MobiDB-lite"/>
    </source>
</evidence>
<feature type="compositionally biased region" description="Low complexity" evidence="1">
    <location>
        <begin position="66"/>
        <end position="93"/>
    </location>
</feature>
<dbReference type="Pfam" id="PF03793">
    <property type="entry name" value="PASTA"/>
    <property type="match status" value="1"/>
</dbReference>
<evidence type="ECO:0000313" key="4">
    <source>
        <dbReference type="Proteomes" id="UP000334990"/>
    </source>
</evidence>
<dbReference type="CDD" id="cd06577">
    <property type="entry name" value="PASTA_pknB"/>
    <property type="match status" value="1"/>
</dbReference>
<reference evidence="3 4" key="1">
    <citation type="submission" date="2019-10" db="EMBL/GenBank/DDBJ databases">
        <title>Whole genome shotgun sequence of Acrocarpospora corrugata NBRC 13972.</title>
        <authorList>
            <person name="Ichikawa N."/>
            <person name="Kimura A."/>
            <person name="Kitahashi Y."/>
            <person name="Komaki H."/>
            <person name="Oguchi A."/>
        </authorList>
    </citation>
    <scope>NUCLEOTIDE SEQUENCE [LARGE SCALE GENOMIC DNA]</scope>
    <source>
        <strain evidence="3 4">NBRC 13972</strain>
    </source>
</reference>
<dbReference type="Gene3D" id="2.60.40.2880">
    <property type="entry name" value="MmpS1-5, C-terminal soluble domain"/>
    <property type="match status" value="1"/>
</dbReference>
<dbReference type="RefSeq" id="WP_155341253.1">
    <property type="nucleotide sequence ID" value="NZ_BAAABN010000094.1"/>
</dbReference>
<feature type="region of interest" description="Disordered" evidence="1">
    <location>
        <begin position="173"/>
        <end position="211"/>
    </location>
</feature>
<evidence type="ECO:0000313" key="3">
    <source>
        <dbReference type="EMBL" id="GES05227.1"/>
    </source>
</evidence>
<feature type="region of interest" description="Disordered" evidence="1">
    <location>
        <begin position="61"/>
        <end position="93"/>
    </location>
</feature>
<feature type="region of interest" description="Disordered" evidence="1">
    <location>
        <begin position="1"/>
        <end position="41"/>
    </location>
</feature>
<organism evidence="3 4">
    <name type="scientific">Acrocarpospora corrugata</name>
    <dbReference type="NCBI Taxonomy" id="35763"/>
    <lineage>
        <taxon>Bacteria</taxon>
        <taxon>Bacillati</taxon>
        <taxon>Actinomycetota</taxon>
        <taxon>Actinomycetes</taxon>
        <taxon>Streptosporangiales</taxon>
        <taxon>Streptosporangiaceae</taxon>
        <taxon>Acrocarpospora</taxon>
    </lineage>
</organism>
<dbReference type="EMBL" id="BLAD01000095">
    <property type="protein sequence ID" value="GES05227.1"/>
    <property type="molecule type" value="Genomic_DNA"/>
</dbReference>
<protein>
    <recommendedName>
        <fullName evidence="2">PASTA domain-containing protein</fullName>
    </recommendedName>
</protein>
<dbReference type="OrthoDB" id="4335972at2"/>
<feature type="compositionally biased region" description="Pro residues" evidence="1">
    <location>
        <begin position="20"/>
        <end position="33"/>
    </location>
</feature>
<gene>
    <name evidence="3" type="ORF">Acor_72950</name>
</gene>